<dbReference type="InterPro" id="IPR001054">
    <property type="entry name" value="A/G_cyclase"/>
</dbReference>
<protein>
    <submittedName>
        <fullName evidence="6">Transcriptional regulator</fullName>
    </submittedName>
</protein>
<dbReference type="GO" id="GO:0003677">
    <property type="term" value="F:DNA binding"/>
    <property type="evidence" value="ECO:0007669"/>
    <property type="project" value="UniProtKB-KW"/>
</dbReference>
<dbReference type="GO" id="GO:0004016">
    <property type="term" value="F:adenylate cyclase activity"/>
    <property type="evidence" value="ECO:0007669"/>
    <property type="project" value="UniProtKB-ARBA"/>
</dbReference>
<feature type="domain" description="HTH luxR-type" evidence="4">
    <location>
        <begin position="1022"/>
        <end position="1087"/>
    </location>
</feature>
<dbReference type="PRINTS" id="PR00038">
    <property type="entry name" value="HTHLUXR"/>
</dbReference>
<dbReference type="InterPro" id="IPR029787">
    <property type="entry name" value="Nucleotide_cyclase"/>
</dbReference>
<evidence type="ECO:0000259" key="4">
    <source>
        <dbReference type="PROSITE" id="PS50043"/>
    </source>
</evidence>
<dbReference type="AlphaFoldDB" id="A0A7I7NFE8"/>
<dbReference type="InterPro" id="IPR016032">
    <property type="entry name" value="Sig_transdc_resp-reg_C-effctor"/>
</dbReference>
<dbReference type="SUPFAM" id="SSF52540">
    <property type="entry name" value="P-loop containing nucleoside triphosphate hydrolases"/>
    <property type="match status" value="1"/>
</dbReference>
<dbReference type="InterPro" id="IPR000792">
    <property type="entry name" value="Tscrpt_reg_LuxR_C"/>
</dbReference>
<dbReference type="Gene3D" id="1.10.10.10">
    <property type="entry name" value="Winged helix-like DNA-binding domain superfamily/Winged helix DNA-binding domain"/>
    <property type="match status" value="1"/>
</dbReference>
<dbReference type="GO" id="GO:0009190">
    <property type="term" value="P:cyclic nucleotide biosynthetic process"/>
    <property type="evidence" value="ECO:0007669"/>
    <property type="project" value="InterPro"/>
</dbReference>
<evidence type="ECO:0000256" key="1">
    <source>
        <dbReference type="ARBA" id="ARBA00023015"/>
    </source>
</evidence>
<dbReference type="CDD" id="cd07302">
    <property type="entry name" value="CHD"/>
    <property type="match status" value="1"/>
</dbReference>
<dbReference type="Gene3D" id="1.25.40.10">
    <property type="entry name" value="Tetratricopeptide repeat domain"/>
    <property type="match status" value="2"/>
</dbReference>
<dbReference type="GO" id="GO:0006355">
    <property type="term" value="P:regulation of DNA-templated transcription"/>
    <property type="evidence" value="ECO:0007669"/>
    <property type="project" value="InterPro"/>
</dbReference>
<proteinExistence type="predicted"/>
<dbReference type="InterPro" id="IPR036388">
    <property type="entry name" value="WH-like_DNA-bd_sf"/>
</dbReference>
<dbReference type="FunFam" id="1.10.10.10:FF:000553">
    <property type="entry name" value="Transcriptional regulator, LuxR family"/>
    <property type="match status" value="1"/>
</dbReference>
<dbReference type="SMART" id="SM00421">
    <property type="entry name" value="HTH_LUXR"/>
    <property type="match status" value="1"/>
</dbReference>
<reference evidence="6 7" key="1">
    <citation type="journal article" date="2019" name="Emerg. Microbes Infect.">
        <title>Comprehensive subspecies identification of 175 nontuberculous mycobacteria species based on 7547 genomic profiles.</title>
        <authorList>
            <person name="Matsumoto Y."/>
            <person name="Kinjo T."/>
            <person name="Motooka D."/>
            <person name="Nabeya D."/>
            <person name="Jung N."/>
            <person name="Uechi K."/>
            <person name="Horii T."/>
            <person name="Iida T."/>
            <person name="Fujita J."/>
            <person name="Nakamura S."/>
        </authorList>
    </citation>
    <scope>NUCLEOTIDE SEQUENCE [LARGE SCALE GENOMIC DNA]</scope>
    <source>
        <strain evidence="6 7">JCM 15657</strain>
    </source>
</reference>
<dbReference type="PROSITE" id="PS50043">
    <property type="entry name" value="HTH_LUXR_2"/>
    <property type="match status" value="1"/>
</dbReference>
<evidence type="ECO:0000256" key="3">
    <source>
        <dbReference type="ARBA" id="ARBA00023163"/>
    </source>
</evidence>
<dbReference type="Gene3D" id="3.30.70.1230">
    <property type="entry name" value="Nucleotide cyclase"/>
    <property type="match status" value="2"/>
</dbReference>
<dbReference type="PANTHER" id="PTHR47691">
    <property type="entry name" value="REGULATOR-RELATED"/>
    <property type="match status" value="1"/>
</dbReference>
<evidence type="ECO:0000313" key="7">
    <source>
        <dbReference type="Proteomes" id="UP000466396"/>
    </source>
</evidence>
<dbReference type="InterPro" id="IPR058852">
    <property type="entry name" value="HTH_77"/>
</dbReference>
<dbReference type="SUPFAM" id="SSF46894">
    <property type="entry name" value="C-terminal effector domain of the bipartite response regulators"/>
    <property type="match status" value="1"/>
</dbReference>
<accession>A0A7I7NFE8</accession>
<dbReference type="InterPro" id="IPR011990">
    <property type="entry name" value="TPR-like_helical_dom_sf"/>
</dbReference>
<dbReference type="FunFam" id="3.40.50.300:FF:001702">
    <property type="entry name" value="Transcriptional regulator, LuxR family"/>
    <property type="match status" value="1"/>
</dbReference>
<dbReference type="KEGG" id="mlj:MLAC_03830"/>
<dbReference type="SUPFAM" id="SSF48452">
    <property type="entry name" value="TPR-like"/>
    <property type="match status" value="1"/>
</dbReference>
<dbReference type="SUPFAM" id="SSF55073">
    <property type="entry name" value="Nucleotide cyclase"/>
    <property type="match status" value="1"/>
</dbReference>
<gene>
    <name evidence="6" type="ORF">MLAC_03830</name>
</gene>
<evidence type="ECO:0000313" key="6">
    <source>
        <dbReference type="EMBL" id="BBX95089.1"/>
    </source>
</evidence>
<keyword evidence="7" id="KW-1185">Reference proteome</keyword>
<dbReference type="PANTHER" id="PTHR47691:SF3">
    <property type="entry name" value="HTH-TYPE TRANSCRIPTIONAL REGULATOR RV0890C-RELATED"/>
    <property type="match status" value="1"/>
</dbReference>
<dbReference type="Gene3D" id="3.40.50.300">
    <property type="entry name" value="P-loop containing nucleotide triphosphate hydrolases"/>
    <property type="match status" value="1"/>
</dbReference>
<dbReference type="EMBL" id="AP022581">
    <property type="protein sequence ID" value="BBX95089.1"/>
    <property type="molecule type" value="Genomic_DNA"/>
</dbReference>
<organism evidence="6 7">
    <name type="scientific">Mycobacterium lacus</name>
    <dbReference type="NCBI Taxonomy" id="169765"/>
    <lineage>
        <taxon>Bacteria</taxon>
        <taxon>Bacillati</taxon>
        <taxon>Actinomycetota</taxon>
        <taxon>Actinomycetes</taxon>
        <taxon>Mycobacteriales</taxon>
        <taxon>Mycobacteriaceae</taxon>
        <taxon>Mycobacterium</taxon>
    </lineage>
</organism>
<dbReference type="PRINTS" id="PR00364">
    <property type="entry name" value="DISEASERSIST"/>
</dbReference>
<dbReference type="Pfam" id="PF00196">
    <property type="entry name" value="GerE"/>
    <property type="match status" value="1"/>
</dbReference>
<name>A0A7I7NFE8_9MYCO</name>
<sequence>MGVSELLPEGTVTLLVGDVEGSTRLWEAQPEEMGAAVKRLDETVSGVIAAHGGVRLVEQGEGDSLVLAFARASDAVAAALDLQRAPLAPIRLRIGVHTGEVRSRDEGNYAGPTIDRTARLRDLAYGGQTVLSGAAESLAVDHMPDGAWLTDLGTHQLRDLPRSERVVQLCHPDVTAEFPPPCDANDVAAHGFPAHLTRFVGRVAQIGEVHQLLLDNRLVTLTGAGGVGKTRLAVQLAERIATEFGGAWYVDLAPITDADLVPITVARALGLHDLLGPRAIDTVLRSLGTRRALVVLDNCEHLLDAVAALVVTVVKACPDVRLLATSREPIRVLGEVSYRVPPLSLSDEAIQMFAFRARRVRPDFDLTDDNRALVTEICRRLESLPLAIELAAARVRSLSLDEILDGLQHRFQLLTGGARTAVRRQQTLWASVDWSFELLTAPERVLLRRLAVFVGYFFLVDAHAIACDGDTQRYQVLDELSLLVDKSLVMAEQRGGRTYYRLCETMREYALEKLKQAGEVDLVRARHRDHYTAMAALLDNPGRADYAQWIDEAETEIDNLRAAFVWSRENADTELALTLASSLQPVWLTRGRVREGRAWFASVLTGQDGSQLEVAAAVRARALADKALLDVFVDAAAGADQAEQALEIAREIGDPALLSRALTVCGLICIAVARTEAAAQYFAEAIDLARAVGDRWRLAQILVFQALDAVMAGCPVAARAAASEGRDLADAIGDRSDSLWCRSCLGFAQLMAGNLAEAAAEFRAAADEAEAAHEVTHRANCLQGLAYALAYQGAVSEAQAAADAALQAAELGEYYAGMGYSALATTALAAGDVEAAKDASEAAWRNLSLAVPRSAAAQSAFIAQIALASGDLVTARRWGDDAAETATGRHLAVALITCARIAIAEGRLEEAERDALDALACAADSAAYVDIPDVLECLADLASDAGTDVEAARLFGAAEAIRQRIGLVRFAVYQDGYQASVAKLRDAMGEKDFDTAWAEGAALSVDEAIGYAHRGHCGRKRPATGWESLTPAEHDVVRLVGEGLANKDIATRLFISPRTVQTHLTHVYAKLGVTSRVQLIQQVVSHAERSSRSRAMLHRKRAVDGGRWTVCTPVLPSAVDPSGSHGPE</sequence>
<dbReference type="PROSITE" id="PS00622">
    <property type="entry name" value="HTH_LUXR_1"/>
    <property type="match status" value="1"/>
</dbReference>
<feature type="domain" description="Guanylate cyclase" evidence="5">
    <location>
        <begin position="13"/>
        <end position="121"/>
    </location>
</feature>
<keyword evidence="1" id="KW-0805">Transcription regulation</keyword>
<evidence type="ECO:0000259" key="5">
    <source>
        <dbReference type="PROSITE" id="PS50125"/>
    </source>
</evidence>
<dbReference type="Pfam" id="PF25872">
    <property type="entry name" value="HTH_77"/>
    <property type="match status" value="1"/>
</dbReference>
<keyword evidence="3" id="KW-0804">Transcription</keyword>
<dbReference type="PROSITE" id="PS50125">
    <property type="entry name" value="GUANYLATE_CYCLASE_2"/>
    <property type="match status" value="1"/>
</dbReference>
<dbReference type="GO" id="GO:0035556">
    <property type="term" value="P:intracellular signal transduction"/>
    <property type="evidence" value="ECO:0007669"/>
    <property type="project" value="InterPro"/>
</dbReference>
<dbReference type="InterPro" id="IPR027417">
    <property type="entry name" value="P-loop_NTPase"/>
</dbReference>
<keyword evidence="2" id="KW-0238">DNA-binding</keyword>
<dbReference type="Proteomes" id="UP000466396">
    <property type="component" value="Chromosome"/>
</dbReference>
<dbReference type="CDD" id="cd06170">
    <property type="entry name" value="LuxR_C_like"/>
    <property type="match status" value="1"/>
</dbReference>
<evidence type="ECO:0000256" key="2">
    <source>
        <dbReference type="ARBA" id="ARBA00023125"/>
    </source>
</evidence>